<keyword evidence="1" id="KW-1133">Transmembrane helix</keyword>
<feature type="transmembrane region" description="Helical" evidence="1">
    <location>
        <begin position="94"/>
        <end position="119"/>
    </location>
</feature>
<name>A0A4P6KDB9_9MICO</name>
<evidence type="ECO:0008006" key="4">
    <source>
        <dbReference type="Google" id="ProtNLM"/>
    </source>
</evidence>
<evidence type="ECO:0000256" key="1">
    <source>
        <dbReference type="SAM" id="Phobius"/>
    </source>
</evidence>
<dbReference type="EMBL" id="CP035806">
    <property type="protein sequence ID" value="QBE48366.1"/>
    <property type="molecule type" value="Genomic_DNA"/>
</dbReference>
<dbReference type="AlphaFoldDB" id="A0A4P6KDB9"/>
<evidence type="ECO:0000313" key="3">
    <source>
        <dbReference type="Proteomes" id="UP000289260"/>
    </source>
</evidence>
<feature type="transmembrane region" description="Helical" evidence="1">
    <location>
        <begin position="193"/>
        <end position="211"/>
    </location>
</feature>
<dbReference type="Proteomes" id="UP000289260">
    <property type="component" value="Chromosome"/>
</dbReference>
<feature type="transmembrane region" description="Helical" evidence="1">
    <location>
        <begin position="20"/>
        <end position="43"/>
    </location>
</feature>
<feature type="transmembrane region" description="Helical" evidence="1">
    <location>
        <begin position="131"/>
        <end position="152"/>
    </location>
</feature>
<proteinExistence type="predicted"/>
<organism evidence="2 3">
    <name type="scientific">Leucobacter triazinivorans</name>
    <dbReference type="NCBI Taxonomy" id="1784719"/>
    <lineage>
        <taxon>Bacteria</taxon>
        <taxon>Bacillati</taxon>
        <taxon>Actinomycetota</taxon>
        <taxon>Actinomycetes</taxon>
        <taxon>Micrococcales</taxon>
        <taxon>Microbacteriaceae</taxon>
        <taxon>Leucobacter</taxon>
    </lineage>
</organism>
<evidence type="ECO:0000313" key="2">
    <source>
        <dbReference type="EMBL" id="QBE48366.1"/>
    </source>
</evidence>
<protein>
    <recommendedName>
        <fullName evidence="4">DUF2975 domain-containing protein</fullName>
    </recommendedName>
</protein>
<keyword evidence="3" id="KW-1185">Reference proteome</keyword>
<accession>A0A4P6KDB9</accession>
<keyword evidence="1" id="KW-0812">Transmembrane</keyword>
<sequence length="225" mass="23351">MGARSGGAGTLRLARPPRSLLVALIAAAGVVLLGAAFFGLWFASSAQQGKAGEFQFAVPYASPGWPAVASTAETSQHYDTIAVSSHEPLVLPRALAGIATALPFLIVIVGCIGLITLAVRMLGGKPFSRAAQAILAVLGAMAAASAVLVPWLEARLVEIAVAELGMPTDGTLVTDSTTGAWVSPPHFDPLQDLHWPLFALGAILLLIAMLWNRAARLQRDTEGLV</sequence>
<gene>
    <name evidence="2" type="ORF">EVS81_05530</name>
</gene>
<reference evidence="2 3" key="1">
    <citation type="submission" date="2019-02" db="EMBL/GenBank/DDBJ databases">
        <authorList>
            <person name="Sun L."/>
            <person name="Pan D."/>
            <person name="Wu X."/>
        </authorList>
    </citation>
    <scope>NUCLEOTIDE SEQUENCE [LARGE SCALE GENOMIC DNA]</scope>
    <source>
        <strain evidence="2 3">JW-1</strain>
    </source>
</reference>
<dbReference type="KEGG" id="ltr:EVS81_05530"/>
<dbReference type="RefSeq" id="WP_130109504.1">
    <property type="nucleotide sequence ID" value="NZ_CP035806.1"/>
</dbReference>
<keyword evidence="1" id="KW-0472">Membrane</keyword>